<dbReference type="Proteomes" id="UP001430396">
    <property type="component" value="Unassembled WGS sequence"/>
</dbReference>
<dbReference type="SUPFAM" id="SSF74653">
    <property type="entry name" value="TolA/TonB C-terminal domain"/>
    <property type="match status" value="1"/>
</dbReference>
<protein>
    <submittedName>
        <fullName evidence="7">TonB family protein</fullName>
    </submittedName>
</protein>
<dbReference type="Pfam" id="PF05569">
    <property type="entry name" value="Peptidase_M56"/>
    <property type="match status" value="1"/>
</dbReference>
<evidence type="ECO:0000259" key="6">
    <source>
        <dbReference type="PROSITE" id="PS52015"/>
    </source>
</evidence>
<evidence type="ECO:0000256" key="2">
    <source>
        <dbReference type="ARBA" id="ARBA00022692"/>
    </source>
</evidence>
<feature type="transmembrane region" description="Helical" evidence="5">
    <location>
        <begin position="31"/>
        <end position="53"/>
    </location>
</feature>
<dbReference type="InterPro" id="IPR052173">
    <property type="entry name" value="Beta-lactam_resp_regulator"/>
</dbReference>
<dbReference type="PANTHER" id="PTHR34978:SF3">
    <property type="entry name" value="SLR0241 PROTEIN"/>
    <property type="match status" value="1"/>
</dbReference>
<dbReference type="CDD" id="cd07341">
    <property type="entry name" value="M56_BlaR1_MecR1_like"/>
    <property type="match status" value="1"/>
</dbReference>
<reference evidence="7" key="1">
    <citation type="submission" date="2021-02" db="EMBL/GenBank/DDBJ databases">
        <title>Copper resistance gene diversity in local Xanthomonas species at agrochemical polluted sites in Trinidad, Trinidad and Tobago.</title>
        <authorList>
            <person name="Ramnarine S.D.B.J."/>
            <person name="Ramsubhag A."/>
            <person name="Jayaraman J."/>
        </authorList>
    </citation>
    <scope>NUCLEOTIDE SEQUENCE</scope>
    <source>
        <strain evidence="7">CaNP6A</strain>
    </source>
</reference>
<dbReference type="Gene3D" id="3.30.1150.10">
    <property type="match status" value="1"/>
</dbReference>
<keyword evidence="3 5" id="KW-1133">Transmembrane helix</keyword>
<comment type="subcellular location">
    <subcellularLocation>
        <location evidence="1">Membrane</location>
        <topology evidence="1">Single-pass membrane protein</topology>
    </subcellularLocation>
</comment>
<evidence type="ECO:0000256" key="4">
    <source>
        <dbReference type="ARBA" id="ARBA00023136"/>
    </source>
</evidence>
<evidence type="ECO:0000256" key="3">
    <source>
        <dbReference type="ARBA" id="ARBA00022989"/>
    </source>
</evidence>
<keyword evidence="8" id="KW-1185">Reference proteome</keyword>
<dbReference type="EMBL" id="JAFFQI010000199">
    <property type="protein sequence ID" value="MCD0268224.1"/>
    <property type="molecule type" value="Genomic_DNA"/>
</dbReference>
<sequence>MSPDAVLLRATLYTSAAVLISFVLRRPLRHWMGAVAAYAIWASVPLAVVAAIFPDLTMHPALPYVPPLVVLPSATGTSAGGAGGRGLLAAVWLAGAMLMAIGVWRGQRRFVRSLGPLVALNKTLWVAAHDAGLPVSLGLRRPRIVLPLDFTTRYSEDERALILAHERQHLQRHDLHANALAIVLLCLGWFNPLLHLAWRAFRLDQELACDAAVMARYPEKRRSYAGAMLKCQLGSRWMPLTCRWTTAHPLTQRLAALRTPAVARQRARRNSRLVVALIAIVSLACWVTQPARLQATPAAGTAVDFSKMQPPRYPAAAVAANIAGVVELQIEVSPNGVPGHIVILYSQPSGVFDQSVLEAARSWRFTPLYVEGRAVTSKVRVPVRFELDPLEDSARVVHAIDSPRGTAQPGRGAGCPALGCTAQETL</sequence>
<evidence type="ECO:0000313" key="7">
    <source>
        <dbReference type="EMBL" id="MCD0268224.1"/>
    </source>
</evidence>
<feature type="transmembrane region" description="Helical" evidence="5">
    <location>
        <begin position="86"/>
        <end position="104"/>
    </location>
</feature>
<dbReference type="Pfam" id="PF03544">
    <property type="entry name" value="TonB_C"/>
    <property type="match status" value="1"/>
</dbReference>
<evidence type="ECO:0000256" key="1">
    <source>
        <dbReference type="ARBA" id="ARBA00004167"/>
    </source>
</evidence>
<proteinExistence type="predicted"/>
<comment type="caution">
    <text evidence="7">The sequence shown here is derived from an EMBL/GenBank/DDBJ whole genome shotgun (WGS) entry which is preliminary data.</text>
</comment>
<feature type="domain" description="TonB C-terminal" evidence="6">
    <location>
        <begin position="298"/>
        <end position="394"/>
    </location>
</feature>
<dbReference type="PROSITE" id="PS52015">
    <property type="entry name" value="TONB_CTD"/>
    <property type="match status" value="1"/>
</dbReference>
<dbReference type="NCBIfam" id="TIGR01352">
    <property type="entry name" value="tonB_Cterm"/>
    <property type="match status" value="1"/>
</dbReference>
<feature type="transmembrane region" description="Helical" evidence="5">
    <location>
        <begin position="6"/>
        <end position="24"/>
    </location>
</feature>
<dbReference type="RefSeq" id="WP_228315987.1">
    <property type="nucleotide sequence ID" value="NZ_JAFFQH010000182.1"/>
</dbReference>
<dbReference type="InterPro" id="IPR037682">
    <property type="entry name" value="TonB_C"/>
</dbReference>
<organism evidence="7 8">
    <name type="scientific">Xanthomonas melonis</name>
    <dbReference type="NCBI Taxonomy" id="56456"/>
    <lineage>
        <taxon>Bacteria</taxon>
        <taxon>Pseudomonadati</taxon>
        <taxon>Pseudomonadota</taxon>
        <taxon>Gammaproteobacteria</taxon>
        <taxon>Lysobacterales</taxon>
        <taxon>Lysobacteraceae</taxon>
        <taxon>Xanthomonas</taxon>
    </lineage>
</organism>
<gene>
    <name evidence="7" type="ORF">JWH11_17675</name>
</gene>
<dbReference type="InterPro" id="IPR006260">
    <property type="entry name" value="TonB/TolA_C"/>
</dbReference>
<name>A0ABS8NYR4_9XANT</name>
<feature type="transmembrane region" description="Helical" evidence="5">
    <location>
        <begin position="273"/>
        <end position="289"/>
    </location>
</feature>
<evidence type="ECO:0000256" key="5">
    <source>
        <dbReference type="SAM" id="Phobius"/>
    </source>
</evidence>
<dbReference type="PANTHER" id="PTHR34978">
    <property type="entry name" value="POSSIBLE SENSOR-TRANSDUCER PROTEIN BLAR"/>
    <property type="match status" value="1"/>
</dbReference>
<keyword evidence="2 5" id="KW-0812">Transmembrane</keyword>
<evidence type="ECO:0000313" key="8">
    <source>
        <dbReference type="Proteomes" id="UP001430396"/>
    </source>
</evidence>
<keyword evidence="4 5" id="KW-0472">Membrane</keyword>
<accession>A0ABS8NYR4</accession>
<dbReference type="InterPro" id="IPR008756">
    <property type="entry name" value="Peptidase_M56"/>
</dbReference>